<protein>
    <submittedName>
        <fullName evidence="1">Uncharacterized protein</fullName>
    </submittedName>
</protein>
<reference evidence="1" key="1">
    <citation type="submission" date="2020-08" db="EMBL/GenBank/DDBJ databases">
        <title>Multicomponent nature underlies the extraordinary mechanical properties of spider dragline silk.</title>
        <authorList>
            <person name="Kono N."/>
            <person name="Nakamura H."/>
            <person name="Mori M."/>
            <person name="Yoshida Y."/>
            <person name="Ohtoshi R."/>
            <person name="Malay A.D."/>
            <person name="Moran D.A.P."/>
            <person name="Tomita M."/>
            <person name="Numata K."/>
            <person name="Arakawa K."/>
        </authorList>
    </citation>
    <scope>NUCLEOTIDE SEQUENCE</scope>
</reference>
<dbReference type="EMBL" id="BMAV01022317">
    <property type="protein sequence ID" value="GFY77099.1"/>
    <property type="molecule type" value="Genomic_DNA"/>
</dbReference>
<dbReference type="Proteomes" id="UP000886998">
    <property type="component" value="Unassembled WGS sequence"/>
</dbReference>
<comment type="caution">
    <text evidence="1">The sequence shown here is derived from an EMBL/GenBank/DDBJ whole genome shotgun (WGS) entry which is preliminary data.</text>
</comment>
<dbReference type="AlphaFoldDB" id="A0A8X6YWH8"/>
<proteinExistence type="predicted"/>
<dbReference type="InterPro" id="IPR005312">
    <property type="entry name" value="DUF1759"/>
</dbReference>
<sequence length="116" mass="13237">MVPESKAVGLVSSFPITSESYSKAVQQLKMRFGREDLHVRDLLFFVIKNTTAGRNSDLASLYDMLETKLRALECLGRTKEKFEDFLEPLVESCLPESVLRTWERSRVSEDNDDSTS</sequence>
<gene>
    <name evidence="1" type="primary">NCL1_49558</name>
    <name evidence="1" type="ORF">TNIN_106911</name>
</gene>
<organism evidence="1 2">
    <name type="scientific">Trichonephila inaurata madagascariensis</name>
    <dbReference type="NCBI Taxonomy" id="2747483"/>
    <lineage>
        <taxon>Eukaryota</taxon>
        <taxon>Metazoa</taxon>
        <taxon>Ecdysozoa</taxon>
        <taxon>Arthropoda</taxon>
        <taxon>Chelicerata</taxon>
        <taxon>Arachnida</taxon>
        <taxon>Araneae</taxon>
        <taxon>Araneomorphae</taxon>
        <taxon>Entelegynae</taxon>
        <taxon>Araneoidea</taxon>
        <taxon>Nephilidae</taxon>
        <taxon>Trichonephila</taxon>
        <taxon>Trichonephila inaurata</taxon>
    </lineage>
</organism>
<evidence type="ECO:0000313" key="1">
    <source>
        <dbReference type="EMBL" id="GFY77099.1"/>
    </source>
</evidence>
<evidence type="ECO:0000313" key="2">
    <source>
        <dbReference type="Proteomes" id="UP000886998"/>
    </source>
</evidence>
<dbReference type="Pfam" id="PF03564">
    <property type="entry name" value="DUF1759"/>
    <property type="match status" value="1"/>
</dbReference>
<accession>A0A8X6YWH8</accession>
<name>A0A8X6YWH8_9ARAC</name>
<dbReference type="OrthoDB" id="5967017at2759"/>
<keyword evidence="2" id="KW-1185">Reference proteome</keyword>